<dbReference type="EMBL" id="LAPT01000010">
    <property type="protein sequence ID" value="PXF32715.1"/>
    <property type="molecule type" value="Genomic_DNA"/>
</dbReference>
<protein>
    <submittedName>
        <fullName evidence="1">Uncharacterized protein</fullName>
    </submittedName>
</protein>
<keyword evidence="2" id="KW-1185">Reference proteome</keyword>
<proteinExistence type="predicted"/>
<sequence length="93" mass="10242">MRHLAAINEQIPSLTEVAYQKIGSATMFKDNAPHCANEKPRIIRGEQGKSVSKRQLSDSSARIQVINSFSDKKKATFCVKPSRQGSSYALASM</sequence>
<comment type="caution">
    <text evidence="1">The sequence shown here is derived from an EMBL/GenBank/DDBJ whole genome shotgun (WGS) entry which is preliminary data.</text>
</comment>
<dbReference type="Proteomes" id="UP000248090">
    <property type="component" value="Unassembled WGS sequence"/>
</dbReference>
<accession>A0ABX5M741</accession>
<evidence type="ECO:0000313" key="2">
    <source>
        <dbReference type="Proteomes" id="UP000248090"/>
    </source>
</evidence>
<name>A0ABX5M741_9GAMM</name>
<gene>
    <name evidence="1" type="ORF">WH50_03125</name>
</gene>
<evidence type="ECO:0000313" key="1">
    <source>
        <dbReference type="EMBL" id="PXF32715.1"/>
    </source>
</evidence>
<reference evidence="1 2" key="1">
    <citation type="submission" date="2015-03" db="EMBL/GenBank/DDBJ databases">
        <authorList>
            <person name="Krishnan R."/>
            <person name="Midha S."/>
            <person name="Patil P.B."/>
            <person name="Rameshkumar N."/>
        </authorList>
    </citation>
    <scope>NUCLEOTIDE SEQUENCE [LARGE SCALE GENOMIC DNA]</scope>
    <source>
        <strain evidence="1 2">L1E11</strain>
    </source>
</reference>
<organism evidence="1 2">
    <name type="scientific">Pokkaliibacter plantistimulans</name>
    <dbReference type="NCBI Taxonomy" id="1635171"/>
    <lineage>
        <taxon>Bacteria</taxon>
        <taxon>Pseudomonadati</taxon>
        <taxon>Pseudomonadota</taxon>
        <taxon>Gammaproteobacteria</taxon>
        <taxon>Oceanospirillales</taxon>
        <taxon>Balneatrichaceae</taxon>
        <taxon>Pokkaliibacter</taxon>
    </lineage>
</organism>